<evidence type="ECO:0000313" key="2">
    <source>
        <dbReference type="EMBL" id="GLD28413.1"/>
    </source>
</evidence>
<name>A0A9P3UVP6_9MYCO</name>
<organism evidence="2 3">
    <name type="scientific">Mycobacterium kiyosense</name>
    <dbReference type="NCBI Taxonomy" id="2871094"/>
    <lineage>
        <taxon>Bacteria</taxon>
        <taxon>Bacillati</taxon>
        <taxon>Actinomycetota</taxon>
        <taxon>Actinomycetes</taxon>
        <taxon>Mycobacteriales</taxon>
        <taxon>Mycobacteriaceae</taxon>
        <taxon>Mycobacterium</taxon>
    </lineage>
</organism>
<dbReference type="Proteomes" id="UP001064782">
    <property type="component" value="Unassembled WGS sequence"/>
</dbReference>
<dbReference type="Proteomes" id="UP001165663">
    <property type="component" value="Unassembled WGS sequence"/>
</dbReference>
<protein>
    <submittedName>
        <fullName evidence="2">Uncharacterized protein</fullName>
    </submittedName>
</protein>
<keyword evidence="3" id="KW-1185">Reference proteome</keyword>
<gene>
    <name evidence="2" type="ORF">Mkiyose1413_02960</name>
    <name evidence="1" type="ORF">SRL2020028_07420</name>
</gene>
<dbReference type="EMBL" id="BRXE01000004">
    <property type="protein sequence ID" value="GLB81486.1"/>
    <property type="molecule type" value="Genomic_DNA"/>
</dbReference>
<sequence length="80" mass="8773">MGVRIQVGKELTIVANASGAKVIDLQSHPLWTAAQRRERKLDEAMRRHPAFIGRQRALASGQTSIGGHRARVYRTADAPA</sequence>
<accession>A0A9P3UVP6</accession>
<evidence type="ECO:0000313" key="3">
    <source>
        <dbReference type="Proteomes" id="UP001064782"/>
    </source>
</evidence>
<reference evidence="2" key="1">
    <citation type="submission" date="2022-08" db="EMBL/GenBank/DDBJ databases">
        <title>Mycobacterium kiyosense sp. nov., scotochromogenic slow-glowing species isolated from respiratory specimens.</title>
        <authorList>
            <person name="Fukano H."/>
            <person name="Kazumi Y."/>
            <person name="Sakagami N."/>
            <person name="Ato M."/>
            <person name="Mitarai S."/>
            <person name="Hoshino Y."/>
        </authorList>
    </citation>
    <scope>NUCLEOTIDE SEQUENCE</scope>
    <source>
        <strain evidence="2">1413</strain>
        <strain evidence="1">SRL2020-028</strain>
    </source>
</reference>
<comment type="caution">
    <text evidence="2">The sequence shown here is derived from an EMBL/GenBank/DDBJ whole genome shotgun (WGS) entry which is preliminary data.</text>
</comment>
<dbReference type="EMBL" id="BRZI01000001">
    <property type="protein sequence ID" value="GLD28413.1"/>
    <property type="molecule type" value="Genomic_DNA"/>
</dbReference>
<dbReference type="AlphaFoldDB" id="A0A9P3UVP6"/>
<evidence type="ECO:0000313" key="1">
    <source>
        <dbReference type="EMBL" id="GLB81486.1"/>
    </source>
</evidence>
<proteinExistence type="predicted"/>